<dbReference type="InterPro" id="IPR027417">
    <property type="entry name" value="P-loop_NTPase"/>
</dbReference>
<feature type="compositionally biased region" description="Basic and acidic residues" evidence="2">
    <location>
        <begin position="599"/>
        <end position="621"/>
    </location>
</feature>
<evidence type="ECO:0000313" key="5">
    <source>
        <dbReference type="Proteomes" id="UP000067626"/>
    </source>
</evidence>
<dbReference type="Proteomes" id="UP000067626">
    <property type="component" value="Chromosome"/>
</dbReference>
<dbReference type="OrthoDB" id="9765809at2"/>
<dbReference type="RefSeq" id="WP_156339047.1">
    <property type="nucleotide sequence ID" value="NZ_CP012159.1"/>
</dbReference>
<feature type="transmembrane region" description="Helical" evidence="3">
    <location>
        <begin position="492"/>
        <end position="514"/>
    </location>
</feature>
<feature type="compositionally biased region" description="Low complexity" evidence="2">
    <location>
        <begin position="732"/>
        <end position="744"/>
    </location>
</feature>
<dbReference type="Gene3D" id="3.40.50.300">
    <property type="entry name" value="P-loop containing nucleotide triphosphate hydrolases"/>
    <property type="match status" value="1"/>
</dbReference>
<reference evidence="4 5" key="1">
    <citation type="submission" date="2015-07" db="EMBL/GenBank/DDBJ databases">
        <title>Genome analysis of myxobacterium Chondromyces crocatus Cm c5 reveals a high potential for natural compound synthesis and the genetic basis for the loss of fruiting body formation.</title>
        <authorList>
            <person name="Zaburannyi N."/>
            <person name="Bunk B."/>
            <person name="Maier J."/>
            <person name="Overmann J."/>
            <person name="Mueller R."/>
        </authorList>
    </citation>
    <scope>NUCLEOTIDE SEQUENCE [LARGE SCALE GENOMIC DNA]</scope>
    <source>
        <strain evidence="4 5">Cm c5</strain>
    </source>
</reference>
<organism evidence="4 5">
    <name type="scientific">Chondromyces crocatus</name>
    <dbReference type="NCBI Taxonomy" id="52"/>
    <lineage>
        <taxon>Bacteria</taxon>
        <taxon>Pseudomonadati</taxon>
        <taxon>Myxococcota</taxon>
        <taxon>Polyangia</taxon>
        <taxon>Polyangiales</taxon>
        <taxon>Polyangiaceae</taxon>
        <taxon>Chondromyces</taxon>
    </lineage>
</organism>
<feature type="compositionally biased region" description="Basic and acidic residues" evidence="2">
    <location>
        <begin position="540"/>
        <end position="556"/>
    </location>
</feature>
<feature type="region of interest" description="Disordered" evidence="2">
    <location>
        <begin position="532"/>
        <end position="626"/>
    </location>
</feature>
<keyword evidence="5" id="KW-1185">Reference proteome</keyword>
<keyword evidence="3" id="KW-1133">Transmembrane helix</keyword>
<keyword evidence="3" id="KW-0812">Transmembrane</keyword>
<keyword evidence="1" id="KW-0175">Coiled coil</keyword>
<proteinExistence type="predicted"/>
<keyword evidence="3" id="KW-0472">Membrane</keyword>
<gene>
    <name evidence="4" type="ORF">CMC5_067820</name>
</gene>
<dbReference type="STRING" id="52.CMC5_067820"/>
<protein>
    <submittedName>
        <fullName evidence="4">Uncharacterized protein</fullName>
    </submittedName>
</protein>
<dbReference type="KEGG" id="ccro:CMC5_067820"/>
<accession>A0A0K1ENT8</accession>
<evidence type="ECO:0000256" key="2">
    <source>
        <dbReference type="SAM" id="MobiDB-lite"/>
    </source>
</evidence>
<dbReference type="SUPFAM" id="SSF52540">
    <property type="entry name" value="P-loop containing nucleoside triphosphate hydrolases"/>
    <property type="match status" value="1"/>
</dbReference>
<evidence type="ECO:0000256" key="1">
    <source>
        <dbReference type="SAM" id="Coils"/>
    </source>
</evidence>
<feature type="coiled-coil region" evidence="1">
    <location>
        <begin position="460"/>
        <end position="487"/>
    </location>
</feature>
<dbReference type="AlphaFoldDB" id="A0A0K1ENT8"/>
<dbReference type="Pfam" id="PF14516">
    <property type="entry name" value="AAA_35"/>
    <property type="match status" value="1"/>
</dbReference>
<sequence length="755" mass="84759">MSESILPDSEIAPSTQSFQTEGRGIVDADGQGFYVVRRSDAELLERLLRREPCYVLAPRQIGKSSLRIRTQERLRAKGIRCVSVDLTSVGSGASADEWYFSIAAAIHEDLGLDAQTDLDGFWRKNRRMSPVRRFRQYLGEILLGEGGEGPPIVLFLDEIDVTLALPFSRDDFFGLIRSAREARADDPRWSRLTFCLIGVAAPLDLVADPERTPFNNSFEVRLDDFSREEARTFLPGLAQARGNPEALLDAVLGWTNGHPALTQRLCYHLCQQARTEGGSREVGRDAGKRVDGLVELLFLESGRISDPILLDAERRFAGDRPDARIPVMLHLYRRLLDGEDVDADGNNPRQFGLRIAGLAAERKERATDGETVPPEEPTRSASRTVLRVRNRIFATVFDHAWVDERLARRFLTEPLQIWKDSGRKSDHVLRGDSLGIALAWAKGREDVSPDEHDFLQASLEDQGRAQAERQQAEVERARRERAEQLMRSQRRIVSILTVSSALLFLLMLFVIYLYSERERALQVETQLRAEAEDASAVLKRRSEERLNSARAERDQAAQDYEQAEALQKRSSEEAQRKKSDADQAEDEARKTLTKTPRWSPERGKAEKKSEEAQKIREEAHRLASTAEGAEREMRVAWQRYTNADKVVAALEGRKLSETVAGSLQGAIDVEAEVAQGLREQLDERESELASAQAEIEQLRQKQSELEQLVEKSQGELTTMQRDLTTVQRELNAARAAQRAPTGATPKGGSMEGGGN</sequence>
<feature type="compositionally biased region" description="Basic and acidic residues" evidence="2">
    <location>
        <begin position="566"/>
        <end position="590"/>
    </location>
</feature>
<evidence type="ECO:0000256" key="3">
    <source>
        <dbReference type="SAM" id="Phobius"/>
    </source>
</evidence>
<name>A0A0K1ENT8_CHOCO</name>
<feature type="region of interest" description="Disordered" evidence="2">
    <location>
        <begin position="730"/>
        <end position="755"/>
    </location>
</feature>
<evidence type="ECO:0000313" key="4">
    <source>
        <dbReference type="EMBL" id="AKT42555.1"/>
    </source>
</evidence>
<dbReference type="EMBL" id="CP012159">
    <property type="protein sequence ID" value="AKT42555.1"/>
    <property type="molecule type" value="Genomic_DNA"/>
</dbReference>